<dbReference type="Gramene" id="Ma06_t13730.1">
    <property type="protein sequence ID" value="Ma06_p13730.1"/>
    <property type="gene ID" value="Ma06_g13730"/>
</dbReference>
<dbReference type="EnsemblPlants" id="Ma06_t13730.1">
    <property type="protein sequence ID" value="Ma06_p13730.1"/>
    <property type="gene ID" value="Ma06_g13730"/>
</dbReference>
<organism evidence="1 2">
    <name type="scientific">Musa acuminata subsp. malaccensis</name>
    <name type="common">Wild banana</name>
    <name type="synonym">Musa malaccensis</name>
    <dbReference type="NCBI Taxonomy" id="214687"/>
    <lineage>
        <taxon>Eukaryota</taxon>
        <taxon>Viridiplantae</taxon>
        <taxon>Streptophyta</taxon>
        <taxon>Embryophyta</taxon>
        <taxon>Tracheophyta</taxon>
        <taxon>Spermatophyta</taxon>
        <taxon>Magnoliopsida</taxon>
        <taxon>Liliopsida</taxon>
        <taxon>Zingiberales</taxon>
        <taxon>Musaceae</taxon>
        <taxon>Musa</taxon>
    </lineage>
</organism>
<dbReference type="Proteomes" id="UP000012960">
    <property type="component" value="Unplaced"/>
</dbReference>
<reference evidence="1" key="1">
    <citation type="submission" date="2021-05" db="UniProtKB">
        <authorList>
            <consortium name="EnsemblPlants"/>
        </authorList>
    </citation>
    <scope>IDENTIFICATION</scope>
    <source>
        <strain evidence="1">subsp. malaccensis</strain>
    </source>
</reference>
<proteinExistence type="predicted"/>
<name>A0A804JFY3_MUSAM</name>
<dbReference type="AlphaFoldDB" id="A0A804JFY3"/>
<protein>
    <submittedName>
        <fullName evidence="1">Uncharacterized protein</fullName>
    </submittedName>
</protein>
<sequence>MYLKLLLPELSIIWIFLLFPYSLRKKAGFWAPIVDAILRISGHLVDELDLCVAVRRSVGRNFLCLF</sequence>
<accession>A0A804JFY3</accession>
<evidence type="ECO:0000313" key="1">
    <source>
        <dbReference type="EnsemblPlants" id="Ma06_p13730.1"/>
    </source>
</evidence>
<evidence type="ECO:0000313" key="2">
    <source>
        <dbReference type="Proteomes" id="UP000012960"/>
    </source>
</evidence>
<keyword evidence="2" id="KW-1185">Reference proteome</keyword>
<dbReference type="InParanoid" id="A0A804JFY3"/>